<dbReference type="GO" id="GO:0051260">
    <property type="term" value="P:protein homooligomerization"/>
    <property type="evidence" value="ECO:0007669"/>
    <property type="project" value="InterPro"/>
</dbReference>
<evidence type="ECO:0000313" key="9">
    <source>
        <dbReference type="EMBL" id="VDK69318.1"/>
    </source>
</evidence>
<dbReference type="InterPro" id="IPR028325">
    <property type="entry name" value="VG_K_chnl"/>
</dbReference>
<evidence type="ECO:0000256" key="2">
    <source>
        <dbReference type="ARBA" id="ARBA00022448"/>
    </source>
</evidence>
<evidence type="ECO:0000256" key="3">
    <source>
        <dbReference type="ARBA" id="ARBA00022692"/>
    </source>
</evidence>
<sequence>MNASNRKVNEEKPNNGSIFPVIKDEEPNNAIFNDTSPVKHLERNLITINVSGLRFQTYESTLERYPTTLLGNSFKRKRFWNPKSEEYFFDRHRTSFESILYTYQSGGIVKRPESVPIDTFIKELKFFETCSLR</sequence>
<name>A0A3P6TSY0_LITSI</name>
<keyword evidence="5" id="KW-0406">Ion transport</keyword>
<dbReference type="EMBL" id="UYRX01000020">
    <property type="protein sequence ID" value="VDK69318.1"/>
    <property type="molecule type" value="Genomic_DNA"/>
</dbReference>
<proteinExistence type="predicted"/>
<reference evidence="9 10" key="1">
    <citation type="submission" date="2018-08" db="EMBL/GenBank/DDBJ databases">
        <authorList>
            <person name="Laetsch R D."/>
            <person name="Stevens L."/>
            <person name="Kumar S."/>
            <person name="Blaxter L. M."/>
        </authorList>
    </citation>
    <scope>NUCLEOTIDE SEQUENCE [LARGE SCALE GENOMIC DNA]</scope>
</reference>
<dbReference type="GO" id="GO:0005251">
    <property type="term" value="F:delayed rectifier potassium channel activity"/>
    <property type="evidence" value="ECO:0007669"/>
    <property type="project" value="TreeGrafter"/>
</dbReference>
<evidence type="ECO:0000256" key="4">
    <source>
        <dbReference type="ARBA" id="ARBA00022989"/>
    </source>
</evidence>
<dbReference type="OrthoDB" id="5864281at2759"/>
<dbReference type="GO" id="GO:0008076">
    <property type="term" value="C:voltage-gated potassium channel complex"/>
    <property type="evidence" value="ECO:0007669"/>
    <property type="project" value="InterPro"/>
</dbReference>
<accession>A0A3P6TSY0</accession>
<dbReference type="FunFam" id="3.30.710.10:FF:000214">
    <property type="entry name" value="Potassium voltage-gated channel protein shk-1"/>
    <property type="match status" value="1"/>
</dbReference>
<dbReference type="PANTHER" id="PTHR11537">
    <property type="entry name" value="VOLTAGE-GATED POTASSIUM CHANNEL"/>
    <property type="match status" value="1"/>
</dbReference>
<dbReference type="Proteomes" id="UP000277928">
    <property type="component" value="Unassembled WGS sequence"/>
</dbReference>
<comment type="subcellular location">
    <subcellularLocation>
        <location evidence="1">Membrane</location>
        <topology evidence="1">Multi-pass membrane protein</topology>
    </subcellularLocation>
</comment>
<dbReference type="InterPro" id="IPR003131">
    <property type="entry name" value="T1-type_BTB"/>
</dbReference>
<dbReference type="InterPro" id="IPR011333">
    <property type="entry name" value="SKP1/BTB/POZ_sf"/>
</dbReference>
<feature type="domain" description="Potassium channel tetramerisation-type BTB" evidence="8">
    <location>
        <begin position="46"/>
        <end position="128"/>
    </location>
</feature>
<dbReference type="SUPFAM" id="SSF54695">
    <property type="entry name" value="POZ domain"/>
    <property type="match status" value="1"/>
</dbReference>
<evidence type="ECO:0000256" key="1">
    <source>
        <dbReference type="ARBA" id="ARBA00004141"/>
    </source>
</evidence>
<protein>
    <recommendedName>
        <fullName evidence="8">Potassium channel tetramerisation-type BTB domain-containing protein</fullName>
    </recommendedName>
</protein>
<dbReference type="STRING" id="42156.A0A3P6TSY0"/>
<dbReference type="GO" id="GO:0001508">
    <property type="term" value="P:action potential"/>
    <property type="evidence" value="ECO:0007669"/>
    <property type="project" value="TreeGrafter"/>
</dbReference>
<dbReference type="PANTHER" id="PTHR11537:SF113">
    <property type="entry name" value="POTASSIUM VOLTAGE-GATED CHANNEL PROTEIN SHAKER"/>
    <property type="match status" value="1"/>
</dbReference>
<evidence type="ECO:0000259" key="8">
    <source>
        <dbReference type="Pfam" id="PF02214"/>
    </source>
</evidence>
<evidence type="ECO:0000256" key="7">
    <source>
        <dbReference type="ARBA" id="ARBA00023303"/>
    </source>
</evidence>
<evidence type="ECO:0000256" key="5">
    <source>
        <dbReference type="ARBA" id="ARBA00023065"/>
    </source>
</evidence>
<keyword evidence="3" id="KW-0812">Transmembrane</keyword>
<keyword evidence="6" id="KW-0472">Membrane</keyword>
<evidence type="ECO:0000256" key="6">
    <source>
        <dbReference type="ARBA" id="ARBA00023136"/>
    </source>
</evidence>
<keyword evidence="10" id="KW-1185">Reference proteome</keyword>
<organism evidence="9 10">
    <name type="scientific">Litomosoides sigmodontis</name>
    <name type="common">Filarial nematode worm</name>
    <dbReference type="NCBI Taxonomy" id="42156"/>
    <lineage>
        <taxon>Eukaryota</taxon>
        <taxon>Metazoa</taxon>
        <taxon>Ecdysozoa</taxon>
        <taxon>Nematoda</taxon>
        <taxon>Chromadorea</taxon>
        <taxon>Rhabditida</taxon>
        <taxon>Spirurina</taxon>
        <taxon>Spiruromorpha</taxon>
        <taxon>Filarioidea</taxon>
        <taxon>Onchocercidae</taxon>
        <taxon>Litomosoides</taxon>
    </lineage>
</organism>
<evidence type="ECO:0000313" key="10">
    <source>
        <dbReference type="Proteomes" id="UP000277928"/>
    </source>
</evidence>
<keyword evidence="2" id="KW-0813">Transport</keyword>
<keyword evidence="4" id="KW-1133">Transmembrane helix</keyword>
<dbReference type="AlphaFoldDB" id="A0A3P6TSY0"/>
<dbReference type="Gene3D" id="3.30.710.10">
    <property type="entry name" value="Potassium Channel Kv1.1, Chain A"/>
    <property type="match status" value="1"/>
</dbReference>
<gene>
    <name evidence="9" type="ORF">NLS_LOCUS719</name>
</gene>
<dbReference type="Pfam" id="PF02214">
    <property type="entry name" value="BTB_2"/>
    <property type="match status" value="1"/>
</dbReference>
<keyword evidence="7" id="KW-0407">Ion channel</keyword>